<dbReference type="GO" id="GO:0004467">
    <property type="term" value="F:long-chain fatty acid-CoA ligase activity"/>
    <property type="evidence" value="ECO:0007669"/>
    <property type="project" value="TreeGrafter"/>
</dbReference>
<name>A0AAU9CPJ9_9BACT</name>
<dbReference type="InterPro" id="IPR020845">
    <property type="entry name" value="AMP-binding_CS"/>
</dbReference>
<organism evidence="4 5">
    <name type="scientific">Fulvitalea axinellae</name>
    <dbReference type="NCBI Taxonomy" id="1182444"/>
    <lineage>
        <taxon>Bacteria</taxon>
        <taxon>Pseudomonadati</taxon>
        <taxon>Bacteroidota</taxon>
        <taxon>Cytophagia</taxon>
        <taxon>Cytophagales</taxon>
        <taxon>Persicobacteraceae</taxon>
        <taxon>Fulvitalea</taxon>
    </lineage>
</organism>
<dbReference type="KEGG" id="fax:FUAX_37320"/>
<dbReference type="Proteomes" id="UP001348817">
    <property type="component" value="Chromosome"/>
</dbReference>
<dbReference type="InterPro" id="IPR000873">
    <property type="entry name" value="AMP-dep_synth/lig_dom"/>
</dbReference>
<keyword evidence="2" id="KW-0067">ATP-binding</keyword>
<gene>
    <name evidence="4" type="ORF">FUAX_37320</name>
</gene>
<dbReference type="Pfam" id="PF00501">
    <property type="entry name" value="AMP-binding"/>
    <property type="match status" value="1"/>
</dbReference>
<evidence type="ECO:0000313" key="5">
    <source>
        <dbReference type="Proteomes" id="UP001348817"/>
    </source>
</evidence>
<evidence type="ECO:0000256" key="2">
    <source>
        <dbReference type="ARBA" id="ARBA00022840"/>
    </source>
</evidence>
<accession>A0AAU9CPJ9</accession>
<dbReference type="PROSITE" id="PS00455">
    <property type="entry name" value="AMP_BINDING"/>
    <property type="match status" value="1"/>
</dbReference>
<reference evidence="4 5" key="1">
    <citation type="submission" date="2021-12" db="EMBL/GenBank/DDBJ databases">
        <title>Genome sequencing of bacteria with rrn-lacking chromosome and rrn-plasmid.</title>
        <authorList>
            <person name="Anda M."/>
            <person name="Iwasaki W."/>
        </authorList>
    </citation>
    <scope>NUCLEOTIDE SEQUENCE [LARGE SCALE GENOMIC DNA]</scope>
    <source>
        <strain evidence="4 5">DSM 100852</strain>
    </source>
</reference>
<keyword evidence="1" id="KW-0547">Nucleotide-binding</keyword>
<keyword evidence="5" id="KW-1185">Reference proteome</keyword>
<evidence type="ECO:0000313" key="4">
    <source>
        <dbReference type="EMBL" id="BDD11300.1"/>
    </source>
</evidence>
<evidence type="ECO:0000256" key="1">
    <source>
        <dbReference type="ARBA" id="ARBA00022741"/>
    </source>
</evidence>
<dbReference type="Gene3D" id="3.40.50.12780">
    <property type="entry name" value="N-terminal domain of ligase-like"/>
    <property type="match status" value="1"/>
</dbReference>
<dbReference type="GO" id="GO:0005524">
    <property type="term" value="F:ATP binding"/>
    <property type="evidence" value="ECO:0007669"/>
    <property type="project" value="UniProtKB-KW"/>
</dbReference>
<feature type="domain" description="AMP-dependent synthetase/ligase" evidence="3">
    <location>
        <begin position="27"/>
        <end position="444"/>
    </location>
</feature>
<dbReference type="RefSeq" id="WP_338392802.1">
    <property type="nucleotide sequence ID" value="NZ_AP025314.1"/>
</dbReference>
<dbReference type="Pfam" id="PF23562">
    <property type="entry name" value="AMP-binding_C_3"/>
    <property type="match status" value="1"/>
</dbReference>
<protein>
    <submittedName>
        <fullName evidence="4">AMP-dependent synthetase</fullName>
    </submittedName>
</protein>
<dbReference type="EMBL" id="AP025314">
    <property type="protein sequence ID" value="BDD11300.1"/>
    <property type="molecule type" value="Genomic_DNA"/>
</dbReference>
<dbReference type="PANTHER" id="PTHR43272:SF33">
    <property type="entry name" value="AMP-BINDING DOMAIN-CONTAINING PROTEIN-RELATED"/>
    <property type="match status" value="1"/>
</dbReference>
<sequence>MIYKYSTLIDLFEDSVRKFGSNQLLFEKKAGRFSGTSYTQTRRLSKEFSAGLMAMGLRKGDRVAMISEARNYWIIGELGIFYAGAVSVPLSVKLEERSELRFRMEHAGCRVAIISGSQLEKVRNVREELPDLEKVIVLDDLALEEGEFSVDSVMESGRKYLAENADKLKARAKSLDSGSMATISYTSGTTSDPKGIVLTHGNYVANVIQSADIMKSISEKDRTLLVLPLDHSFSHTAGIYGVMVKGASMASPEMGPTPIDTLRNVPLNIQEFRPTFLLSVPALAKSVRYNVERGVKQQGPKVEQMFRKAMLFAYDYNKEGDNRGEGKSWMDSLKYKLYDFFVFRQVRKSLGGKLRFFIGGGALLDIELQRFFYALGIPMFQGYGLSEASPTISANRLQDHKLGSSGRLVRDLEMRICDEDGKELPVGATGEIVVKGPNVMAGYWQNEEATKKALRDGWLYTGDMGYMGHDGFLYVLGRYKSLLIGNDGEKFAPEGIEESISETSAYIKQVLVYNNQSPYTVALVVPNKESLVRKLKRMNHSIHTEAGQKAALELIQSDVDRFKKGGDMETLYPQRWLPMALAVLPEGFTEQNRFLNSTLKVRRSRVFGFYKSRIEELFEPENVNIVNPKNMHVISKL</sequence>
<dbReference type="GO" id="GO:0016020">
    <property type="term" value="C:membrane"/>
    <property type="evidence" value="ECO:0007669"/>
    <property type="project" value="TreeGrafter"/>
</dbReference>
<dbReference type="SUPFAM" id="SSF56801">
    <property type="entry name" value="Acetyl-CoA synthetase-like"/>
    <property type="match status" value="1"/>
</dbReference>
<dbReference type="InterPro" id="IPR042099">
    <property type="entry name" value="ANL_N_sf"/>
</dbReference>
<proteinExistence type="predicted"/>
<dbReference type="PANTHER" id="PTHR43272">
    <property type="entry name" value="LONG-CHAIN-FATTY-ACID--COA LIGASE"/>
    <property type="match status" value="1"/>
</dbReference>
<evidence type="ECO:0000259" key="3">
    <source>
        <dbReference type="Pfam" id="PF00501"/>
    </source>
</evidence>
<dbReference type="AlphaFoldDB" id="A0AAU9CPJ9"/>